<accession>A0ABN9WUP8</accession>
<dbReference type="Pfam" id="PF00106">
    <property type="entry name" value="adh_short"/>
    <property type="match status" value="1"/>
</dbReference>
<comment type="caution">
    <text evidence="2">The sequence shown here is derived from an EMBL/GenBank/DDBJ whole genome shotgun (WGS) entry which is preliminary data.</text>
</comment>
<gene>
    <name evidence="2" type="ORF">PCOR1329_LOCUS70764</name>
</gene>
<keyword evidence="3" id="KW-1185">Reference proteome</keyword>
<evidence type="ECO:0000313" key="3">
    <source>
        <dbReference type="Proteomes" id="UP001189429"/>
    </source>
</evidence>
<protein>
    <recommendedName>
        <fullName evidence="4">Protochlorophyllide reductase</fullName>
    </recommendedName>
</protein>
<reference evidence="2" key="1">
    <citation type="submission" date="2023-10" db="EMBL/GenBank/DDBJ databases">
        <authorList>
            <person name="Chen Y."/>
            <person name="Shah S."/>
            <person name="Dougan E. K."/>
            <person name="Thang M."/>
            <person name="Chan C."/>
        </authorList>
    </citation>
    <scope>NUCLEOTIDE SEQUENCE [LARGE SCALE GENOMIC DNA]</scope>
</reference>
<feature type="non-terminal residue" evidence="2">
    <location>
        <position position="1"/>
    </location>
</feature>
<feature type="region of interest" description="Disordered" evidence="1">
    <location>
        <begin position="220"/>
        <end position="249"/>
    </location>
</feature>
<organism evidence="2 3">
    <name type="scientific">Prorocentrum cordatum</name>
    <dbReference type="NCBI Taxonomy" id="2364126"/>
    <lineage>
        <taxon>Eukaryota</taxon>
        <taxon>Sar</taxon>
        <taxon>Alveolata</taxon>
        <taxon>Dinophyceae</taxon>
        <taxon>Prorocentrales</taxon>
        <taxon>Prorocentraceae</taxon>
        <taxon>Prorocentrum</taxon>
    </lineage>
</organism>
<evidence type="ECO:0000313" key="2">
    <source>
        <dbReference type="EMBL" id="CAK0890567.1"/>
    </source>
</evidence>
<dbReference type="Proteomes" id="UP001189429">
    <property type="component" value="Unassembled WGS sequence"/>
</dbReference>
<dbReference type="InterPro" id="IPR002347">
    <property type="entry name" value="SDR_fam"/>
</dbReference>
<feature type="compositionally biased region" description="Low complexity" evidence="1">
    <location>
        <begin position="158"/>
        <end position="178"/>
    </location>
</feature>
<sequence length="276" mass="29918">RRIQKTTLSCFPRPDAGIGFDQAPIGGRSPAPAPWRLGGAPRDPLAWLPLAIRGARPHRVPARLGEPAQLEEHLAVNVVGVLNGTRSFVRHVRSREGGGVLLNISSGAARSGYAGWGPYCAGKAAVDRLSECAQLEEERRLASGCTPWPRASSTRGCRSGYGPARSRSSRRSPSSTRFSGERASTPDQSTSPGTCWRWRSMRAAGPTPWCARCRRRPLAGRDTEGDARQGRPLPRLGGGPCETTESGARRGRLLLRRFCARVPPPQTGSRRDRNQD</sequence>
<dbReference type="Gene3D" id="3.40.50.720">
    <property type="entry name" value="NAD(P)-binding Rossmann-like Domain"/>
    <property type="match status" value="1"/>
</dbReference>
<dbReference type="InterPro" id="IPR020904">
    <property type="entry name" value="Sc_DH/Rdtase_CS"/>
</dbReference>
<name>A0ABN9WUP8_9DINO</name>
<feature type="compositionally biased region" description="Basic and acidic residues" evidence="1">
    <location>
        <begin position="220"/>
        <end position="229"/>
    </location>
</feature>
<dbReference type="InterPro" id="IPR036291">
    <property type="entry name" value="NAD(P)-bd_dom_sf"/>
</dbReference>
<proteinExistence type="predicted"/>
<evidence type="ECO:0008006" key="4">
    <source>
        <dbReference type="Google" id="ProtNLM"/>
    </source>
</evidence>
<dbReference type="PROSITE" id="PS00061">
    <property type="entry name" value="ADH_SHORT"/>
    <property type="match status" value="1"/>
</dbReference>
<feature type="region of interest" description="Disordered" evidence="1">
    <location>
        <begin position="143"/>
        <end position="197"/>
    </location>
</feature>
<dbReference type="SUPFAM" id="SSF51735">
    <property type="entry name" value="NAD(P)-binding Rossmann-fold domains"/>
    <property type="match status" value="1"/>
</dbReference>
<evidence type="ECO:0000256" key="1">
    <source>
        <dbReference type="SAM" id="MobiDB-lite"/>
    </source>
</evidence>
<dbReference type="EMBL" id="CAUYUJ010019370">
    <property type="protein sequence ID" value="CAK0890567.1"/>
    <property type="molecule type" value="Genomic_DNA"/>
</dbReference>